<gene>
    <name evidence="3" type="ORF">A2Z10_03270</name>
</gene>
<dbReference type="InterPro" id="IPR002882">
    <property type="entry name" value="CofD"/>
</dbReference>
<dbReference type="AlphaFoldDB" id="A0A1F5B0W6"/>
<dbReference type="CDD" id="cd07187">
    <property type="entry name" value="YvcK_like"/>
    <property type="match status" value="1"/>
</dbReference>
<dbReference type="Gene3D" id="3.40.50.10680">
    <property type="entry name" value="CofD-like domains"/>
    <property type="match status" value="1"/>
</dbReference>
<dbReference type="SUPFAM" id="SSF142338">
    <property type="entry name" value="CofD-like"/>
    <property type="match status" value="1"/>
</dbReference>
<dbReference type="Proteomes" id="UP000176639">
    <property type="component" value="Unassembled WGS sequence"/>
</dbReference>
<organism evidence="3 4">
    <name type="scientific">Candidatus Azambacteria bacterium RBG_16_47_10</name>
    <dbReference type="NCBI Taxonomy" id="1797292"/>
    <lineage>
        <taxon>Bacteria</taxon>
        <taxon>Candidatus Azamiibacteriota</taxon>
    </lineage>
</organism>
<dbReference type="PANTHER" id="PTHR30135:SF3">
    <property type="entry name" value="GLUCONEOGENESIS FACTOR-RELATED"/>
    <property type="match status" value="1"/>
</dbReference>
<sequence>MKNVVTIGGGTGSFVLLSGLKKHPVHLSAIVSMADDGGSTGVLRDELGVLPPGDIRQCLVALSDSSDEMRQLMNYRFEHGALKGHSFGNLLLGALEKINGGFLAGLKEAVKILNVKGEVIPVTADAVNLFLDLKDGTTIKGEAAINNNSALERVGIKRLYLKPRARANAHAIKKIKEADIIVIGPGNFYCSIIPNLLVEGITDAIRASKATVIFNCNLVNKNGHTEKFTLDDYADVINGYLGGDRIDFVTFNGKKPTSTLVQKYGKKREFLVPFAKEDRTERSYKVLVTDLLSTVPQRYAKADMLAKYRAFIRHDFEKLAKIIMFISEIEENKDIIQKII</sequence>
<dbReference type="GO" id="GO:0043743">
    <property type="term" value="F:LPPG:FO 2-phospho-L-lactate transferase activity"/>
    <property type="evidence" value="ECO:0007669"/>
    <property type="project" value="InterPro"/>
</dbReference>
<comment type="caution">
    <text evidence="3">The sequence shown here is derived from an EMBL/GenBank/DDBJ whole genome shotgun (WGS) entry which is preliminary data.</text>
</comment>
<proteinExistence type="inferred from homology"/>
<evidence type="ECO:0000256" key="1">
    <source>
        <dbReference type="ARBA" id="ARBA00022490"/>
    </source>
</evidence>
<evidence type="ECO:0000256" key="2">
    <source>
        <dbReference type="HAMAP-Rule" id="MF_00973"/>
    </source>
</evidence>
<dbReference type="InterPro" id="IPR010119">
    <property type="entry name" value="Gluconeogen_factor"/>
</dbReference>
<reference evidence="3 4" key="1">
    <citation type="journal article" date="2016" name="Nat. Commun.">
        <title>Thousands of microbial genomes shed light on interconnected biogeochemical processes in an aquifer system.</title>
        <authorList>
            <person name="Anantharaman K."/>
            <person name="Brown C.T."/>
            <person name="Hug L.A."/>
            <person name="Sharon I."/>
            <person name="Castelle C.J."/>
            <person name="Probst A.J."/>
            <person name="Thomas B.C."/>
            <person name="Singh A."/>
            <person name="Wilkins M.J."/>
            <person name="Karaoz U."/>
            <person name="Brodie E.L."/>
            <person name="Williams K.H."/>
            <person name="Hubbard S.S."/>
            <person name="Banfield J.F."/>
        </authorList>
    </citation>
    <scope>NUCLEOTIDE SEQUENCE [LARGE SCALE GENOMIC DNA]</scope>
</reference>
<dbReference type="InterPro" id="IPR038136">
    <property type="entry name" value="CofD-like_dom_sf"/>
</dbReference>
<name>A0A1F5B0W6_9BACT</name>
<evidence type="ECO:0000313" key="4">
    <source>
        <dbReference type="Proteomes" id="UP000176639"/>
    </source>
</evidence>
<comment type="subcellular location">
    <subcellularLocation>
        <location evidence="2">Cytoplasm</location>
    </subcellularLocation>
</comment>
<dbReference type="Pfam" id="PF01933">
    <property type="entry name" value="CofD"/>
    <property type="match status" value="1"/>
</dbReference>
<dbReference type="GO" id="GO:0008360">
    <property type="term" value="P:regulation of cell shape"/>
    <property type="evidence" value="ECO:0007669"/>
    <property type="project" value="UniProtKB-UniRule"/>
</dbReference>
<dbReference type="NCBIfam" id="TIGR01826">
    <property type="entry name" value="CofD_related"/>
    <property type="match status" value="1"/>
</dbReference>
<dbReference type="EMBL" id="MEYI01000008">
    <property type="protein sequence ID" value="OGD24251.1"/>
    <property type="molecule type" value="Genomic_DNA"/>
</dbReference>
<dbReference type="HAMAP" id="MF_00973">
    <property type="entry name" value="Gluconeogen_factor"/>
    <property type="match status" value="1"/>
</dbReference>
<evidence type="ECO:0000313" key="3">
    <source>
        <dbReference type="EMBL" id="OGD24251.1"/>
    </source>
</evidence>
<protein>
    <recommendedName>
        <fullName evidence="2">Putative gluconeogenesis factor</fullName>
    </recommendedName>
</protein>
<comment type="function">
    <text evidence="2">Required for morphogenesis under gluconeogenic growth conditions.</text>
</comment>
<accession>A0A1F5B0W6</accession>
<comment type="similarity">
    <text evidence="2">Belongs to the gluconeogenesis factor family.</text>
</comment>
<keyword evidence="1 2" id="KW-0963">Cytoplasm</keyword>
<dbReference type="PANTHER" id="PTHR30135">
    <property type="entry name" value="UNCHARACTERIZED PROTEIN YVCK-RELATED"/>
    <property type="match status" value="1"/>
</dbReference>
<dbReference type="GO" id="GO:0005737">
    <property type="term" value="C:cytoplasm"/>
    <property type="evidence" value="ECO:0007669"/>
    <property type="project" value="UniProtKB-SubCell"/>
</dbReference>